<dbReference type="PANTHER" id="PTHR10302">
    <property type="entry name" value="SINGLE-STRANDED DNA-BINDING PROTEIN"/>
    <property type="match status" value="1"/>
</dbReference>
<dbReference type="RefSeq" id="WP_152804904.1">
    <property type="nucleotide sequence ID" value="NZ_WHNX01000018.1"/>
</dbReference>
<evidence type="ECO:0000313" key="6">
    <source>
        <dbReference type="Proteomes" id="UP000440004"/>
    </source>
</evidence>
<feature type="compositionally biased region" description="Basic and acidic residues" evidence="4">
    <location>
        <begin position="102"/>
        <end position="111"/>
    </location>
</feature>
<dbReference type="GO" id="GO:0006281">
    <property type="term" value="P:DNA repair"/>
    <property type="evidence" value="ECO:0007669"/>
    <property type="project" value="UniProtKB-UniRule"/>
</dbReference>
<evidence type="ECO:0000256" key="1">
    <source>
        <dbReference type="ARBA" id="ARBA00023125"/>
    </source>
</evidence>
<feature type="short sequence motif" description="Important for interaction with partner proteins" evidence="2">
    <location>
        <begin position="127"/>
        <end position="132"/>
    </location>
</feature>
<dbReference type="GO" id="GO:0003697">
    <property type="term" value="F:single-stranded DNA binding"/>
    <property type="evidence" value="ECO:0007669"/>
    <property type="project" value="UniProtKB-UniRule"/>
</dbReference>
<keyword evidence="2" id="KW-0227">DNA damage</keyword>
<gene>
    <name evidence="5" type="primary">ssb</name>
    <name evidence="5" type="ORF">GC105_11525</name>
</gene>
<dbReference type="PROSITE" id="PS50935">
    <property type="entry name" value="SSB"/>
    <property type="match status" value="1"/>
</dbReference>
<name>A0A6A7KA50_9FIRM</name>
<dbReference type="CDD" id="cd04496">
    <property type="entry name" value="SSB_OBF"/>
    <property type="match status" value="1"/>
</dbReference>
<keyword evidence="2" id="KW-0234">DNA repair</keyword>
<dbReference type="HAMAP" id="MF_00984">
    <property type="entry name" value="SSB"/>
    <property type="match status" value="1"/>
</dbReference>
<dbReference type="AlphaFoldDB" id="A0A6A7KA50"/>
<protein>
    <recommendedName>
        <fullName evidence="2 3">Single-stranded DNA-binding protein</fullName>
        <shortName evidence="2">SSB</shortName>
    </recommendedName>
</protein>
<keyword evidence="6" id="KW-1185">Reference proteome</keyword>
<comment type="function">
    <text evidence="2">Plays an important role in DNA replication, recombination and repair. Binds to ssDNA and to an array of partner proteins to recruit them to their sites of action during DNA metabolism.</text>
</comment>
<comment type="caution">
    <text evidence="2">Lacks conserved residue(s) required for the propagation of feature annotation.</text>
</comment>
<dbReference type="GO" id="GO:0006310">
    <property type="term" value="P:DNA recombination"/>
    <property type="evidence" value="ECO:0007669"/>
    <property type="project" value="UniProtKB-UniRule"/>
</dbReference>
<reference evidence="5 6" key="1">
    <citation type="submission" date="2019-10" db="EMBL/GenBank/DDBJ databases">
        <title>Alkalibaculum tamaniensis sp.nov., a new alkaliphilic acetogen, isolated on methoxylated aromatics from a mud volcano.</title>
        <authorList>
            <person name="Khomyakova M.A."/>
            <person name="Merkel A.Y."/>
            <person name="Bonch-Osmolovskaya E.A."/>
            <person name="Slobodkin A.I."/>
        </authorList>
    </citation>
    <scope>NUCLEOTIDE SEQUENCE [LARGE SCALE GENOMIC DNA]</scope>
    <source>
        <strain evidence="5 6">M08DMB</strain>
    </source>
</reference>
<dbReference type="Gene3D" id="2.40.50.140">
    <property type="entry name" value="Nucleic acid-binding proteins"/>
    <property type="match status" value="1"/>
</dbReference>
<feature type="region of interest" description="Disordered" evidence="4">
    <location>
        <begin position="102"/>
        <end position="132"/>
    </location>
</feature>
<comment type="subunit">
    <text evidence="2">Homotetramer.</text>
</comment>
<keyword evidence="2" id="KW-0235">DNA replication</keyword>
<dbReference type="PIRSF" id="PIRSF002070">
    <property type="entry name" value="SSB"/>
    <property type="match status" value="1"/>
</dbReference>
<evidence type="ECO:0000313" key="5">
    <source>
        <dbReference type="EMBL" id="MPW26419.1"/>
    </source>
</evidence>
<dbReference type="InterPro" id="IPR000424">
    <property type="entry name" value="Primosome_PriB/ssb"/>
</dbReference>
<keyword evidence="2" id="KW-0233">DNA recombination</keyword>
<dbReference type="GO" id="GO:0009295">
    <property type="term" value="C:nucleoid"/>
    <property type="evidence" value="ECO:0007669"/>
    <property type="project" value="TreeGrafter"/>
</dbReference>
<dbReference type="InterPro" id="IPR011344">
    <property type="entry name" value="ssDNA-bd"/>
</dbReference>
<sequence>MNKVMLVGRLTKAPELRYTSQGSPVAGFTLAIDRRGKKDQKKQADYISVIVWGSMGENSSKYLHKGSQAAIFGRLQTRSYNANDGTKRYVVEVVAEEVQFLDSKKESDKSSSEGFGTPLDDFTPIEDDDLPF</sequence>
<feature type="compositionally biased region" description="Acidic residues" evidence="4">
    <location>
        <begin position="123"/>
        <end position="132"/>
    </location>
</feature>
<accession>A0A6A7KA50</accession>
<dbReference type="NCBIfam" id="TIGR00621">
    <property type="entry name" value="ssb"/>
    <property type="match status" value="1"/>
</dbReference>
<dbReference type="InterPro" id="IPR012340">
    <property type="entry name" value="NA-bd_OB-fold"/>
</dbReference>
<dbReference type="PANTHER" id="PTHR10302:SF27">
    <property type="entry name" value="SINGLE-STRANDED DNA-BINDING PROTEIN"/>
    <property type="match status" value="1"/>
</dbReference>
<dbReference type="Pfam" id="PF00436">
    <property type="entry name" value="SSB"/>
    <property type="match status" value="1"/>
</dbReference>
<dbReference type="Proteomes" id="UP000440004">
    <property type="component" value="Unassembled WGS sequence"/>
</dbReference>
<proteinExistence type="inferred from homology"/>
<dbReference type="GO" id="GO:0006260">
    <property type="term" value="P:DNA replication"/>
    <property type="evidence" value="ECO:0007669"/>
    <property type="project" value="UniProtKB-UniRule"/>
</dbReference>
<dbReference type="EMBL" id="WHNX01000018">
    <property type="protein sequence ID" value="MPW26419.1"/>
    <property type="molecule type" value="Genomic_DNA"/>
</dbReference>
<evidence type="ECO:0000256" key="2">
    <source>
        <dbReference type="HAMAP-Rule" id="MF_00984"/>
    </source>
</evidence>
<dbReference type="SUPFAM" id="SSF50249">
    <property type="entry name" value="Nucleic acid-binding proteins"/>
    <property type="match status" value="1"/>
</dbReference>
<keyword evidence="1 2" id="KW-0238">DNA-binding</keyword>
<evidence type="ECO:0000256" key="4">
    <source>
        <dbReference type="SAM" id="MobiDB-lite"/>
    </source>
</evidence>
<comment type="caution">
    <text evidence="5">The sequence shown here is derived from an EMBL/GenBank/DDBJ whole genome shotgun (WGS) entry which is preliminary data.</text>
</comment>
<organism evidence="5 6">
    <name type="scientific">Alkalibaculum sporogenes</name>
    <dbReference type="NCBI Taxonomy" id="2655001"/>
    <lineage>
        <taxon>Bacteria</taxon>
        <taxon>Bacillati</taxon>
        <taxon>Bacillota</taxon>
        <taxon>Clostridia</taxon>
        <taxon>Eubacteriales</taxon>
        <taxon>Eubacteriaceae</taxon>
        <taxon>Alkalibaculum</taxon>
    </lineage>
</organism>
<evidence type="ECO:0000256" key="3">
    <source>
        <dbReference type="PIRNR" id="PIRNR002070"/>
    </source>
</evidence>